<evidence type="ECO:0000313" key="1">
    <source>
        <dbReference type="EMBL" id="SEK25297.1"/>
    </source>
</evidence>
<accession>A0A1H7FJ73</accession>
<reference evidence="2" key="1">
    <citation type="submission" date="2016-10" db="EMBL/GenBank/DDBJ databases">
        <authorList>
            <person name="Varghese N."/>
            <person name="Submissions S."/>
        </authorList>
    </citation>
    <scope>NUCLEOTIDE SEQUENCE [LARGE SCALE GENOMIC DNA]</scope>
    <source>
        <strain evidence="2">Jip14</strain>
    </source>
</reference>
<keyword evidence="2" id="KW-1185">Reference proteome</keyword>
<dbReference type="RefSeq" id="WP_090602275.1">
    <property type="nucleotide sequence ID" value="NZ_FNZR01000001.1"/>
</dbReference>
<dbReference type="EMBL" id="FNZR01000001">
    <property type="protein sequence ID" value="SEK25297.1"/>
    <property type="molecule type" value="Genomic_DNA"/>
</dbReference>
<protein>
    <submittedName>
        <fullName evidence="1">Uncharacterized protein</fullName>
    </submittedName>
</protein>
<dbReference type="Proteomes" id="UP000198916">
    <property type="component" value="Unassembled WGS sequence"/>
</dbReference>
<name>A0A1H7FJ73_9SPHI</name>
<dbReference type="OrthoDB" id="1490137at2"/>
<evidence type="ECO:0000313" key="2">
    <source>
        <dbReference type="Proteomes" id="UP000198916"/>
    </source>
</evidence>
<dbReference type="STRING" id="332977.SAMN05421740_101349"/>
<organism evidence="1 2">
    <name type="scientific">Parapedobacter koreensis</name>
    <dbReference type="NCBI Taxonomy" id="332977"/>
    <lineage>
        <taxon>Bacteria</taxon>
        <taxon>Pseudomonadati</taxon>
        <taxon>Bacteroidota</taxon>
        <taxon>Sphingobacteriia</taxon>
        <taxon>Sphingobacteriales</taxon>
        <taxon>Sphingobacteriaceae</taxon>
        <taxon>Parapedobacter</taxon>
    </lineage>
</organism>
<sequence length="374" mass="43745">MAFTLTHFIYPLKDKIILSNSMGYALDNPRSQEEENLIKEFVIKSVNWGGGNNDDNPALGVAFGLRELTDYLKANDKTAFDIIQEYHTDNTIDIIVKAWIILRYQDDGFFEQILEKKTTLIPIIYGGDNNHPFLNSFNQVIGYTGLISLLLNRNGHYYGENLIPLKYPQEIFYESRDNDLYYVLEDFKHIGIFLNENKPVHKKWIWFPLVADDVRDISQLLESVLTQTDGNKSSNKKQSPKEKLLFVGNLLRVILHETYDIKVKLLLLVSIIEFLLTRNPDFNRFNVEDSISKQFKLKATTLIYLNDKTRDLDEIHNNLNYIYNQRSDIAHGNYISHKDEATYLESIDQLYDYIGVILIEYLKDRDFVDYLKRN</sequence>
<proteinExistence type="predicted"/>
<dbReference type="AlphaFoldDB" id="A0A1H7FJ73"/>
<gene>
    <name evidence="1" type="ORF">SAMN05421740_101349</name>
</gene>